<dbReference type="PANTHER" id="PTHR36216:SF1">
    <property type="entry name" value="HTH ARSR-TYPE DOMAIN-CONTAINING PROTEIN"/>
    <property type="match status" value="1"/>
</dbReference>
<evidence type="ECO:0000313" key="3">
    <source>
        <dbReference type="Proteomes" id="UP001203207"/>
    </source>
</evidence>
<dbReference type="EMBL" id="JAKRVX010000003">
    <property type="protein sequence ID" value="MCL9817173.1"/>
    <property type="molecule type" value="Genomic_DNA"/>
</dbReference>
<accession>A0AAE3FY57</accession>
<dbReference type="SUPFAM" id="SSF46785">
    <property type="entry name" value="Winged helix' DNA-binding domain"/>
    <property type="match status" value="2"/>
</dbReference>
<proteinExistence type="predicted"/>
<dbReference type="InterPro" id="IPR056504">
    <property type="entry name" value="HTH_HVO_0163_N"/>
</dbReference>
<dbReference type="Proteomes" id="UP001203207">
    <property type="component" value="Unassembled WGS sequence"/>
</dbReference>
<dbReference type="Pfam" id="PF24266">
    <property type="entry name" value="HTH_HVO_0163_N"/>
    <property type="match status" value="1"/>
</dbReference>
<dbReference type="CDD" id="cd00090">
    <property type="entry name" value="HTH_ARSR"/>
    <property type="match status" value="1"/>
</dbReference>
<reference evidence="2" key="2">
    <citation type="submission" date="2022-02" db="EMBL/GenBank/DDBJ databases">
        <authorList>
            <person name="Elcheninov A.G."/>
            <person name="Sorokin D.Y."/>
            <person name="Kublanov I.V."/>
        </authorList>
    </citation>
    <scope>NUCLEOTIDE SEQUENCE</scope>
    <source>
        <strain evidence="2">AArc-St2</strain>
    </source>
</reference>
<evidence type="ECO:0000259" key="1">
    <source>
        <dbReference type="Pfam" id="PF24266"/>
    </source>
</evidence>
<name>A0AAE3FY57_9EURY</name>
<dbReference type="PANTHER" id="PTHR36216">
    <property type="entry name" value="TRANSCRIPTIONAL REGULATOR, TRMB"/>
    <property type="match status" value="1"/>
</dbReference>
<gene>
    <name evidence="2" type="ORF">AArcSt2_09475</name>
</gene>
<dbReference type="InterPro" id="IPR011991">
    <property type="entry name" value="ArsR-like_HTH"/>
</dbReference>
<dbReference type="InterPro" id="IPR036390">
    <property type="entry name" value="WH_DNA-bd_sf"/>
</dbReference>
<dbReference type="Gene3D" id="1.10.10.10">
    <property type="entry name" value="Winged helix-like DNA-binding domain superfamily/Winged helix DNA-binding domain"/>
    <property type="match status" value="2"/>
</dbReference>
<dbReference type="InterPro" id="IPR036388">
    <property type="entry name" value="WH-like_DNA-bd_sf"/>
</dbReference>
<comment type="caution">
    <text evidence="2">The sequence shown here is derived from an EMBL/GenBank/DDBJ whole genome shotgun (WGS) entry which is preliminary data.</text>
</comment>
<protein>
    <submittedName>
        <fullName evidence="2">Winged helix-turn-helix transcriptional regulator</fullName>
    </submittedName>
</protein>
<feature type="domain" description="HVO-0163 N-terminal HTH" evidence="1">
    <location>
        <begin position="2"/>
        <end position="70"/>
    </location>
</feature>
<dbReference type="AlphaFoldDB" id="A0AAE3FY57"/>
<evidence type="ECO:0000313" key="2">
    <source>
        <dbReference type="EMBL" id="MCL9817173.1"/>
    </source>
</evidence>
<keyword evidence="3" id="KW-1185">Reference proteome</keyword>
<reference evidence="2" key="1">
    <citation type="journal article" date="2022" name="Syst. Appl. Microbiol.">
        <title>Natronocalculus amylovorans gen. nov., sp. nov., and Natranaeroarchaeum aerophilus sp. nov., dominant culturable amylolytic natronoarchaea from hypersaline soda lakes in southwestern Siberia.</title>
        <authorList>
            <person name="Sorokin D.Y."/>
            <person name="Elcheninov A.G."/>
            <person name="Khizhniak T.V."/>
            <person name="Koenen M."/>
            <person name="Bale N.J."/>
            <person name="Damste J.S.S."/>
            <person name="Kublanov I.V."/>
        </authorList>
    </citation>
    <scope>NUCLEOTIDE SEQUENCE</scope>
    <source>
        <strain evidence="2">AArc-St2</strain>
    </source>
</reference>
<dbReference type="Pfam" id="PF13412">
    <property type="entry name" value="HTH_24"/>
    <property type="match status" value="1"/>
</dbReference>
<dbReference type="RefSeq" id="WP_250584187.1">
    <property type="nucleotide sequence ID" value="NZ_JAKRVX010000003.1"/>
</dbReference>
<sequence length="170" mass="19693">MSDTRTQIYQRIENEPGIHFNALVRELEFAPGQVQHHIKRLLRSERVIKEPRDGRTHYFVPTFEPWERCLLTRYRRETSRDILLYLLSEGPSTPTAVSESVGIARSTLSWHTDRLVADEIVEKERDIRGHVTLSLSDPERTAALLEAVTPRPTERATDRFTRLFDGLLDG</sequence>
<organism evidence="2 3">
    <name type="scientific">Natronocalculus amylovorans</name>
    <dbReference type="NCBI Taxonomy" id="2917812"/>
    <lineage>
        <taxon>Archaea</taxon>
        <taxon>Methanobacteriati</taxon>
        <taxon>Methanobacteriota</taxon>
        <taxon>Stenosarchaea group</taxon>
        <taxon>Halobacteria</taxon>
        <taxon>Halobacteriales</taxon>
        <taxon>Haloferacaceae</taxon>
        <taxon>Natronocalculus</taxon>
    </lineage>
</organism>